<dbReference type="EMBL" id="FN667742">
    <property type="protein sequence ID" value="CBJ92555.1"/>
    <property type="molecule type" value="Genomic_DNA"/>
</dbReference>
<name>D3VF98_XENNA</name>
<dbReference type="HOGENOM" id="CLU_2249045_0_0_6"/>
<organism evidence="1 2">
    <name type="scientific">Xenorhabdus nematophila (strain ATCC 19061 / DSM 3370 / CCUG 14189 / LMG 1036 / NCIMB 9965 / AN6)</name>
    <dbReference type="NCBI Taxonomy" id="406817"/>
    <lineage>
        <taxon>Bacteria</taxon>
        <taxon>Pseudomonadati</taxon>
        <taxon>Pseudomonadota</taxon>
        <taxon>Gammaproteobacteria</taxon>
        <taxon>Enterobacterales</taxon>
        <taxon>Morganellaceae</taxon>
        <taxon>Xenorhabdus</taxon>
    </lineage>
</organism>
<gene>
    <name evidence="1" type="ordered locus">XNC1_4533</name>
</gene>
<protein>
    <submittedName>
        <fullName evidence="1">Uncharacterized protein</fullName>
    </submittedName>
</protein>
<dbReference type="KEGG" id="xne:XNC1_4533"/>
<accession>D3VF98</accession>
<dbReference type="AlphaFoldDB" id="D3VF98"/>
<reference evidence="1 2" key="1">
    <citation type="journal article" date="2011" name="PLoS ONE">
        <title>The entomopathogenic bacterial endosymbionts xenorhabdus and photorhabdus: convergent lifestyles from divergent genomes.</title>
        <authorList>
            <person name="Chaston J.M."/>
            <person name="Suen G."/>
            <person name="Tucker S.L."/>
            <person name="Andersen A.W."/>
            <person name="Bhasin A."/>
            <person name="Bode E."/>
            <person name="Bode H.B."/>
            <person name="Brachmann A.O."/>
            <person name="Cowles C.E."/>
            <person name="Cowles K.N."/>
            <person name="Darby C."/>
            <person name="de Leon L."/>
            <person name="Drace K."/>
            <person name="Du Z."/>
            <person name="Givaudan A."/>
            <person name="Herbert Tran E.E."/>
            <person name="Jewell K.A."/>
            <person name="Knack J.J."/>
            <person name="Krasomil-Osterfeld K.C."/>
            <person name="Kukor R."/>
            <person name="Lanois A."/>
            <person name="Latreille P."/>
            <person name="Leimgruber N.K."/>
            <person name="Lipke C.M."/>
            <person name="Liu R."/>
            <person name="Lu X."/>
            <person name="Martens E.C."/>
            <person name="Marri P.R."/>
            <person name="Medigue C."/>
            <person name="Menard M.L."/>
            <person name="Miller N.M."/>
            <person name="Morales-Soto N."/>
            <person name="Norton S."/>
            <person name="Ogier J.C."/>
            <person name="Orchard S.S."/>
            <person name="Park D."/>
            <person name="Park Y."/>
            <person name="Qurollo B.A."/>
            <person name="Sugar D.R."/>
            <person name="Richards G.R."/>
            <person name="Rouy Z."/>
            <person name="Slominski B."/>
            <person name="Slominski K."/>
            <person name="Snyder H."/>
            <person name="Tjaden B.C."/>
            <person name="van der Hoeven R."/>
            <person name="Welch R.D."/>
            <person name="Wheeler C."/>
            <person name="Xiang B."/>
            <person name="Barbazuk B."/>
            <person name="Gaudriault S."/>
            <person name="Goodner B."/>
            <person name="Slater S.C."/>
            <person name="Forst S."/>
            <person name="Goldman B.S."/>
            <person name="Goodrich-Blair H."/>
        </authorList>
    </citation>
    <scope>NUCLEOTIDE SEQUENCE [LARGE SCALE GENOMIC DNA]</scope>
    <source>
        <strain evidence="2">ATCC 19061 / DSM 3370 / CCUG 14189 / LMG 1036 / NCIMB 9965 / AN6</strain>
    </source>
</reference>
<keyword evidence="2" id="KW-1185">Reference proteome</keyword>
<sequence>MGTRLLERQRMLVLVCQYSFSEIQTVTHFATLPCHWDLGIMTQYYDSAITYLGALIEDYQDKHQENADSLLNVIKMDLGSGGKYRFGYLSNYIIHKKEWNFETS</sequence>
<dbReference type="STRING" id="406817.XNC1_4533"/>
<proteinExistence type="predicted"/>
<evidence type="ECO:0000313" key="1">
    <source>
        <dbReference type="EMBL" id="CBJ92555.1"/>
    </source>
</evidence>
<dbReference type="Proteomes" id="UP000008075">
    <property type="component" value="Chromosome"/>
</dbReference>
<evidence type="ECO:0000313" key="2">
    <source>
        <dbReference type="Proteomes" id="UP000008075"/>
    </source>
</evidence>